<dbReference type="SUPFAM" id="SSF54928">
    <property type="entry name" value="RNA-binding domain, RBD"/>
    <property type="match status" value="2"/>
</dbReference>
<dbReference type="GO" id="GO:0010468">
    <property type="term" value="P:regulation of gene expression"/>
    <property type="evidence" value="ECO:0007669"/>
    <property type="project" value="UniProtKB-ARBA"/>
</dbReference>
<feature type="domain" description="RRM" evidence="5">
    <location>
        <begin position="363"/>
        <end position="436"/>
    </location>
</feature>
<evidence type="ECO:0000259" key="5">
    <source>
        <dbReference type="PROSITE" id="PS50102"/>
    </source>
</evidence>
<dbReference type="EMBL" id="JAKWFO010000003">
    <property type="protein sequence ID" value="KAI9637970.1"/>
    <property type="molecule type" value="Genomic_DNA"/>
</dbReference>
<reference evidence="6" key="1">
    <citation type="journal article" date="2022" name="G3 (Bethesda)">
        <title>High quality genome of the basidiomycete yeast Dioszegia hungarica PDD-24b-2 isolated from cloud water.</title>
        <authorList>
            <person name="Jarrige D."/>
            <person name="Haridas S."/>
            <person name="Bleykasten-Grosshans C."/>
            <person name="Joly M."/>
            <person name="Nadalig T."/>
            <person name="Sancelme M."/>
            <person name="Vuilleumier S."/>
            <person name="Grigoriev I.V."/>
            <person name="Amato P."/>
            <person name="Bringel F."/>
        </authorList>
    </citation>
    <scope>NUCLEOTIDE SEQUENCE</scope>
    <source>
        <strain evidence="6">PDD-24b-2</strain>
    </source>
</reference>
<dbReference type="InterPro" id="IPR039171">
    <property type="entry name" value="Cwc2/Slt11"/>
</dbReference>
<dbReference type="GeneID" id="77728525"/>
<keyword evidence="7" id="KW-1185">Reference proteome</keyword>
<gene>
    <name evidence="6" type="ORF">MKK02DRAFT_35981</name>
</gene>
<feature type="domain" description="RRM" evidence="5">
    <location>
        <begin position="114"/>
        <end position="195"/>
    </location>
</feature>
<dbReference type="PANTHER" id="PTHR14089">
    <property type="entry name" value="PRE-MRNA-SPLICING FACTOR RBM22"/>
    <property type="match status" value="1"/>
</dbReference>
<dbReference type="Pfam" id="PF13893">
    <property type="entry name" value="RRM_5"/>
    <property type="match status" value="1"/>
</dbReference>
<dbReference type="InterPro" id="IPR035979">
    <property type="entry name" value="RBD_domain_sf"/>
</dbReference>
<sequence>MTGNYGPAAAAAAAAAAGNTTGRTVYVGGLPADASVDELLNLVRFGPIENVRLLPERSCVFISFLDGSTAAAFHADAQVKKLALHGQELKIGWGKASQLAPTVQVAVANQQATRNVFVGNLADTTTEQDLRDELQRFGPIDQVKIVRDKNIGFVHFLGIATAMKVVKDLPLQAGWTDKRVNYGKDRCAYVPKAQQAAVQMAQQQALAAVHSQHAQIPGSPYASFTPMTPSFSNFSAPNTPSFGSPVFPSNGFPPMTGGFGDPSMAVSQMGNRNVYLGNIHPDTTTEELCNNIRGGQLQQLKHMQDKNCAFVTFVNAENAMSFYNHANSVGLTINTRKLKVGWGKHSGSLPSALLQAIQSGASRNVYIGNIPDFEVFTDAKLKADFAEYGEIEMINFLKEKGAAFINFMSIQSAQSAIEGVKQNPDYSALRISFGKDRCANPPRASTGTPGGPGLRASSMRNVSDSTPSPHPHPANDPIAQTIAAAEAKTNAALAASMQPPMAMASSPPAANGGGSTGSLDEGEIVEVAVKAEA</sequence>
<dbReference type="GO" id="GO:0000398">
    <property type="term" value="P:mRNA splicing, via spliceosome"/>
    <property type="evidence" value="ECO:0007669"/>
    <property type="project" value="TreeGrafter"/>
</dbReference>
<feature type="compositionally biased region" description="Low complexity" evidence="4">
    <location>
        <begin position="489"/>
        <end position="510"/>
    </location>
</feature>
<dbReference type="FunFam" id="3.30.70.330:FF:000120">
    <property type="entry name" value="Negative regulator of differentiation 1"/>
    <property type="match status" value="1"/>
</dbReference>
<feature type="compositionally biased region" description="Polar residues" evidence="4">
    <location>
        <begin position="458"/>
        <end position="467"/>
    </location>
</feature>
<dbReference type="PROSITE" id="PS50102">
    <property type="entry name" value="RRM"/>
    <property type="match status" value="4"/>
</dbReference>
<feature type="domain" description="RRM" evidence="5">
    <location>
        <begin position="272"/>
        <end position="345"/>
    </location>
</feature>
<dbReference type="AlphaFoldDB" id="A0AA38HCK2"/>
<evidence type="ECO:0000256" key="1">
    <source>
        <dbReference type="ARBA" id="ARBA00022737"/>
    </source>
</evidence>
<feature type="region of interest" description="Disordered" evidence="4">
    <location>
        <begin position="437"/>
        <end position="476"/>
    </location>
</feature>
<dbReference type="InterPro" id="IPR000504">
    <property type="entry name" value="RRM_dom"/>
</dbReference>
<dbReference type="GO" id="GO:0010494">
    <property type="term" value="C:cytoplasmic stress granule"/>
    <property type="evidence" value="ECO:0007669"/>
    <property type="project" value="TreeGrafter"/>
</dbReference>
<dbReference type="FunFam" id="3.30.70.330:FF:000400">
    <property type="entry name" value="Negative regulator of differentiation 1"/>
    <property type="match status" value="1"/>
</dbReference>
<dbReference type="InterPro" id="IPR012677">
    <property type="entry name" value="Nucleotide-bd_a/b_plait_sf"/>
</dbReference>
<dbReference type="SMART" id="SM00360">
    <property type="entry name" value="RRM"/>
    <property type="match status" value="4"/>
</dbReference>
<evidence type="ECO:0000256" key="3">
    <source>
        <dbReference type="PROSITE-ProRule" id="PRU00176"/>
    </source>
</evidence>
<feature type="region of interest" description="Disordered" evidence="4">
    <location>
        <begin position="489"/>
        <end position="522"/>
    </location>
</feature>
<evidence type="ECO:0000256" key="4">
    <source>
        <dbReference type="SAM" id="MobiDB-lite"/>
    </source>
</evidence>
<evidence type="ECO:0000313" key="6">
    <source>
        <dbReference type="EMBL" id="KAI9637970.1"/>
    </source>
</evidence>
<evidence type="ECO:0000256" key="2">
    <source>
        <dbReference type="ARBA" id="ARBA00022884"/>
    </source>
</evidence>
<comment type="caution">
    <text evidence="6">The sequence shown here is derived from an EMBL/GenBank/DDBJ whole genome shotgun (WGS) entry which is preliminary data.</text>
</comment>
<dbReference type="GO" id="GO:0003729">
    <property type="term" value="F:mRNA binding"/>
    <property type="evidence" value="ECO:0007669"/>
    <property type="project" value="TreeGrafter"/>
</dbReference>
<organism evidence="6 7">
    <name type="scientific">Dioszegia hungarica</name>
    <dbReference type="NCBI Taxonomy" id="4972"/>
    <lineage>
        <taxon>Eukaryota</taxon>
        <taxon>Fungi</taxon>
        <taxon>Dikarya</taxon>
        <taxon>Basidiomycota</taxon>
        <taxon>Agaricomycotina</taxon>
        <taxon>Tremellomycetes</taxon>
        <taxon>Tremellales</taxon>
        <taxon>Bulleribasidiaceae</taxon>
        <taxon>Dioszegia</taxon>
    </lineage>
</organism>
<keyword evidence="1" id="KW-0677">Repeat</keyword>
<proteinExistence type="predicted"/>
<dbReference type="Pfam" id="PF00076">
    <property type="entry name" value="RRM_1"/>
    <property type="match status" value="2"/>
</dbReference>
<dbReference type="PANTHER" id="PTHR14089:SF8">
    <property type="entry name" value="RNA-BINDING PROTEIN MRN1"/>
    <property type="match status" value="1"/>
</dbReference>
<evidence type="ECO:0000313" key="7">
    <source>
        <dbReference type="Proteomes" id="UP001164286"/>
    </source>
</evidence>
<name>A0AA38HCK2_9TREE</name>
<protein>
    <recommendedName>
        <fullName evidence="5">RRM domain-containing protein</fullName>
    </recommendedName>
</protein>
<dbReference type="Gene3D" id="3.30.70.330">
    <property type="match status" value="4"/>
</dbReference>
<accession>A0AA38HCK2</accession>
<feature type="domain" description="RRM" evidence="5">
    <location>
        <begin position="23"/>
        <end position="96"/>
    </location>
</feature>
<keyword evidence="2 3" id="KW-0694">RNA-binding</keyword>
<dbReference type="Proteomes" id="UP001164286">
    <property type="component" value="Unassembled WGS sequence"/>
</dbReference>
<dbReference type="RefSeq" id="XP_052947747.1">
    <property type="nucleotide sequence ID" value="XM_053089320.1"/>
</dbReference>